<gene>
    <name evidence="8" type="ORF">E2562_023561</name>
</gene>
<proteinExistence type="inferred from homology"/>
<evidence type="ECO:0000256" key="5">
    <source>
        <dbReference type="RuleBase" id="RU003856"/>
    </source>
</evidence>
<dbReference type="Gene3D" id="2.10.69.10">
    <property type="entry name" value="Cysteine Protease (Bromelain) Inhibitor, subunit H"/>
    <property type="match status" value="2"/>
</dbReference>
<keyword evidence="4" id="KW-1015">Disulfide bond</keyword>
<evidence type="ECO:0000313" key="9">
    <source>
        <dbReference type="Proteomes" id="UP000479710"/>
    </source>
</evidence>
<comment type="caution">
    <text evidence="8">The sequence shown here is derived from an EMBL/GenBank/DDBJ whole genome shotgun (WGS) entry which is preliminary data.</text>
</comment>
<evidence type="ECO:0000313" key="8">
    <source>
        <dbReference type="EMBL" id="KAF0918407.1"/>
    </source>
</evidence>
<feature type="signal peptide" evidence="6">
    <location>
        <begin position="1"/>
        <end position="26"/>
    </location>
</feature>
<dbReference type="OrthoDB" id="757405at2759"/>
<keyword evidence="6" id="KW-0732">Signal</keyword>
<evidence type="ECO:0000256" key="2">
    <source>
        <dbReference type="ARBA" id="ARBA00022690"/>
    </source>
</evidence>
<dbReference type="Pfam" id="PF00228">
    <property type="entry name" value="Bowman-Birk_leg"/>
    <property type="match status" value="1"/>
</dbReference>
<keyword evidence="2 5" id="KW-0646">Protease inhibitor</keyword>
<dbReference type="SMART" id="SM00269">
    <property type="entry name" value="BowB"/>
    <property type="match status" value="2"/>
</dbReference>
<dbReference type="InterPro" id="IPR000877">
    <property type="entry name" value="Prot_inh_BBI"/>
</dbReference>
<keyword evidence="3 5" id="KW-0722">Serine protease inhibitor</keyword>
<sequence>MERANILLMVSLGALLLAGISSSAIAGDVAAGNSNIRLPSDGGNVWPAAPPWECCDNLKQSPLRIWPPRFQCLDEVDRCAAACERCKKVDGSSSDDTTPRYVCQDWYRGLNPGSKSWPPTCRCLDKVESCSGGCGKCEQVESHPPRYRCLDRYHGFPGPKCH</sequence>
<dbReference type="GO" id="GO:0005576">
    <property type="term" value="C:extracellular region"/>
    <property type="evidence" value="ECO:0007669"/>
    <property type="project" value="InterPro"/>
</dbReference>
<protein>
    <recommendedName>
        <fullName evidence="7">Bowman-Birk serine protease inhibitors family domain-containing protein</fullName>
    </recommendedName>
</protein>
<accession>A0A6G1E131</accession>
<reference evidence="8 9" key="1">
    <citation type="submission" date="2019-11" db="EMBL/GenBank/DDBJ databases">
        <title>Whole genome sequence of Oryza granulata.</title>
        <authorList>
            <person name="Li W."/>
        </authorList>
    </citation>
    <scope>NUCLEOTIDE SEQUENCE [LARGE SCALE GENOMIC DNA]</scope>
    <source>
        <strain evidence="9">cv. Menghai</strain>
        <tissue evidence="8">Leaf</tissue>
    </source>
</reference>
<dbReference type="PANTHER" id="PTHR33479">
    <property type="entry name" value="BOWMAN-BIRK TYPE BRAN TRYPSIN INHIBITOR"/>
    <property type="match status" value="1"/>
</dbReference>
<dbReference type="InterPro" id="IPR035995">
    <property type="entry name" value="Bowman-Birk_prot_inh"/>
</dbReference>
<dbReference type="EMBL" id="SPHZ02000005">
    <property type="protein sequence ID" value="KAF0918407.1"/>
    <property type="molecule type" value="Genomic_DNA"/>
</dbReference>
<evidence type="ECO:0000256" key="6">
    <source>
        <dbReference type="SAM" id="SignalP"/>
    </source>
</evidence>
<dbReference type="Proteomes" id="UP000479710">
    <property type="component" value="Unassembled WGS sequence"/>
</dbReference>
<dbReference type="GO" id="GO:0004867">
    <property type="term" value="F:serine-type endopeptidase inhibitor activity"/>
    <property type="evidence" value="ECO:0007669"/>
    <property type="project" value="UniProtKB-KW"/>
</dbReference>
<evidence type="ECO:0000256" key="4">
    <source>
        <dbReference type="ARBA" id="ARBA00023157"/>
    </source>
</evidence>
<feature type="domain" description="Bowman-Birk serine protease inhibitors family" evidence="7">
    <location>
        <begin position="115"/>
        <end position="161"/>
    </location>
</feature>
<dbReference type="AlphaFoldDB" id="A0A6G1E131"/>
<evidence type="ECO:0000256" key="1">
    <source>
        <dbReference type="ARBA" id="ARBA00008506"/>
    </source>
</evidence>
<feature type="domain" description="Bowman-Birk serine protease inhibitors family" evidence="7">
    <location>
        <begin position="54"/>
        <end position="112"/>
    </location>
</feature>
<dbReference type="PANTHER" id="PTHR33479:SF22">
    <property type="entry name" value="BOWMAN-BIRK TYPE BRAN TRYPSIN INHIBITOR"/>
    <property type="match status" value="1"/>
</dbReference>
<feature type="chain" id="PRO_5026186198" description="Bowman-Birk serine protease inhibitors family domain-containing protein" evidence="6">
    <location>
        <begin position="27"/>
        <end position="162"/>
    </location>
</feature>
<comment type="similarity">
    <text evidence="1 5">Belongs to the Bowman-Birk serine protease inhibitor family.</text>
</comment>
<evidence type="ECO:0000259" key="7">
    <source>
        <dbReference type="SMART" id="SM00269"/>
    </source>
</evidence>
<dbReference type="CDD" id="cd00023">
    <property type="entry name" value="BBI"/>
    <property type="match status" value="1"/>
</dbReference>
<evidence type="ECO:0000256" key="3">
    <source>
        <dbReference type="ARBA" id="ARBA00022900"/>
    </source>
</evidence>
<dbReference type="SUPFAM" id="SSF57247">
    <property type="entry name" value="Bowman-Birk inhibitor, BBI"/>
    <property type="match status" value="2"/>
</dbReference>
<organism evidence="8 9">
    <name type="scientific">Oryza meyeriana var. granulata</name>
    <dbReference type="NCBI Taxonomy" id="110450"/>
    <lineage>
        <taxon>Eukaryota</taxon>
        <taxon>Viridiplantae</taxon>
        <taxon>Streptophyta</taxon>
        <taxon>Embryophyta</taxon>
        <taxon>Tracheophyta</taxon>
        <taxon>Spermatophyta</taxon>
        <taxon>Magnoliopsida</taxon>
        <taxon>Liliopsida</taxon>
        <taxon>Poales</taxon>
        <taxon>Poaceae</taxon>
        <taxon>BOP clade</taxon>
        <taxon>Oryzoideae</taxon>
        <taxon>Oryzeae</taxon>
        <taxon>Oryzinae</taxon>
        <taxon>Oryza</taxon>
        <taxon>Oryza meyeriana</taxon>
    </lineage>
</organism>
<name>A0A6G1E131_9ORYZ</name>
<keyword evidence="9" id="KW-1185">Reference proteome</keyword>